<comment type="caution">
    <text evidence="1">The sequence shown here is derived from an EMBL/GenBank/DDBJ whole genome shotgun (WGS) entry which is preliminary data.</text>
</comment>
<organism evidence="1 2">
    <name type="scientific">Phytophthora megakarya</name>
    <dbReference type="NCBI Taxonomy" id="4795"/>
    <lineage>
        <taxon>Eukaryota</taxon>
        <taxon>Sar</taxon>
        <taxon>Stramenopiles</taxon>
        <taxon>Oomycota</taxon>
        <taxon>Peronosporomycetes</taxon>
        <taxon>Peronosporales</taxon>
        <taxon>Peronosporaceae</taxon>
        <taxon>Phytophthora</taxon>
    </lineage>
</organism>
<evidence type="ECO:0000313" key="2">
    <source>
        <dbReference type="Proteomes" id="UP000198211"/>
    </source>
</evidence>
<accession>A0A225UEZ2</accession>
<dbReference type="EMBL" id="NBNE01019881">
    <property type="protein sequence ID" value="OWY91588.1"/>
    <property type="molecule type" value="Genomic_DNA"/>
</dbReference>
<reference evidence="2" key="1">
    <citation type="submission" date="2017-03" db="EMBL/GenBank/DDBJ databases">
        <title>Phytopthora megakarya and P. palmivora, two closely related causual agents of cacao black pod achieved similar genome size and gene model numbers by different mechanisms.</title>
        <authorList>
            <person name="Ali S."/>
            <person name="Shao J."/>
            <person name="Larry D.J."/>
            <person name="Kronmiller B."/>
            <person name="Shen D."/>
            <person name="Strem M.D."/>
            <person name="Melnick R.L."/>
            <person name="Guiltinan M.J."/>
            <person name="Tyler B.M."/>
            <person name="Meinhardt L.W."/>
            <person name="Bailey B.A."/>
        </authorList>
    </citation>
    <scope>NUCLEOTIDE SEQUENCE [LARGE SCALE GENOMIC DNA]</scope>
    <source>
        <strain evidence="2">zdho120</strain>
    </source>
</reference>
<dbReference type="OrthoDB" id="100738at2759"/>
<dbReference type="AlphaFoldDB" id="A0A225UEZ2"/>
<evidence type="ECO:0000313" key="1">
    <source>
        <dbReference type="EMBL" id="OWY91588.1"/>
    </source>
</evidence>
<gene>
    <name evidence="1" type="ORF">PHMEG_00039764</name>
</gene>
<keyword evidence="2" id="KW-1185">Reference proteome</keyword>
<dbReference type="Proteomes" id="UP000198211">
    <property type="component" value="Unassembled WGS sequence"/>
</dbReference>
<proteinExistence type="predicted"/>
<protein>
    <submittedName>
        <fullName evidence="1">Uncharacterized protein</fullName>
    </submittedName>
</protein>
<name>A0A225UEZ2_9STRA</name>
<sequence length="155" mass="17362">MYDEAVENRCAETGESIASVRRPVLKCINKRLLKSFSEFELHIAVEAMTEERLLAAIDNIISSVINDTIPDVMGIMASNLKVNFTQKGVKARILAHFDSMEEVIKVHGLGKCLNNNVKLKCKVIVENLRPATLREQVKRTLEYDPSLKSNFASSV</sequence>